<proteinExistence type="predicted"/>
<dbReference type="CDD" id="cd03674">
    <property type="entry name" value="NUDIX_Hydrolase"/>
    <property type="match status" value="1"/>
</dbReference>
<dbReference type="PROSITE" id="PS51462">
    <property type="entry name" value="NUDIX"/>
    <property type="match status" value="1"/>
</dbReference>
<evidence type="ECO:0000313" key="2">
    <source>
        <dbReference type="EMBL" id="MBF6023474.1"/>
    </source>
</evidence>
<protein>
    <submittedName>
        <fullName evidence="2">NUDIX hydrolase</fullName>
    </submittedName>
</protein>
<feature type="domain" description="Nudix hydrolase" evidence="1">
    <location>
        <begin position="50"/>
        <end position="184"/>
    </location>
</feature>
<reference evidence="2 3" key="1">
    <citation type="submission" date="2020-11" db="EMBL/GenBank/DDBJ databases">
        <title>Draft Genome Sequence and Secondary Metabolite Biosynthetic Potential of the Lysobacter niastensis Type strain DSM 18481.</title>
        <authorList>
            <person name="Turrini P."/>
            <person name="Artuso I."/>
            <person name="Tescari M."/>
            <person name="Lugli G.A."/>
            <person name="Frangipani E."/>
            <person name="Ventura M."/>
            <person name="Visca P."/>
        </authorList>
    </citation>
    <scope>NUCLEOTIDE SEQUENCE [LARGE SCALE GENOMIC DNA]</scope>
    <source>
        <strain evidence="2 3">DSM 18481</strain>
    </source>
</reference>
<dbReference type="Pfam" id="PF00293">
    <property type="entry name" value="NUDIX"/>
    <property type="match status" value="1"/>
</dbReference>
<dbReference type="EMBL" id="JADLZT010000003">
    <property type="protein sequence ID" value="MBF6023474.1"/>
    <property type="molecule type" value="Genomic_DNA"/>
</dbReference>
<dbReference type="SUPFAM" id="SSF55811">
    <property type="entry name" value="Nudix"/>
    <property type="match status" value="1"/>
</dbReference>
<keyword evidence="3" id="KW-1185">Reference proteome</keyword>
<gene>
    <name evidence="2" type="ORF">IU514_05440</name>
</gene>
<accession>A0ABS0B8Y3</accession>
<comment type="caution">
    <text evidence="2">The sequence shown here is derived from an EMBL/GenBank/DDBJ whole genome shotgun (WGS) entry which is preliminary data.</text>
</comment>
<organism evidence="2 3">
    <name type="scientific">Lysobacter niastensis</name>
    <dbReference type="NCBI Taxonomy" id="380629"/>
    <lineage>
        <taxon>Bacteria</taxon>
        <taxon>Pseudomonadati</taxon>
        <taxon>Pseudomonadota</taxon>
        <taxon>Gammaproteobacteria</taxon>
        <taxon>Lysobacterales</taxon>
        <taxon>Lysobacteraceae</taxon>
        <taxon>Lysobacter</taxon>
    </lineage>
</organism>
<dbReference type="GO" id="GO:0016787">
    <property type="term" value="F:hydrolase activity"/>
    <property type="evidence" value="ECO:0007669"/>
    <property type="project" value="UniProtKB-KW"/>
</dbReference>
<dbReference type="Gene3D" id="3.90.79.10">
    <property type="entry name" value="Nucleoside Triphosphate Pyrophosphohydrolase"/>
    <property type="match status" value="1"/>
</dbReference>
<dbReference type="InterPro" id="IPR015797">
    <property type="entry name" value="NUDIX_hydrolase-like_dom_sf"/>
</dbReference>
<sequence length="187" mass="21274">MPHSLANDLSALRTAFAGYAGRWPEEAEAAAQFLELLDDAQDPFERARLAGHFTASSWLVDRSGTRVLLTHHRKLDRWLQLGGHADGDRDLARVALREAEEESGLTELIVEPELFDLDRHWIPERGDVPGHWHYDARFVIRAGGEEDYVVSEESHDLAWRDIDAIADDPASDESMRRMAHKWLLRNG</sequence>
<name>A0ABS0B8Y3_9GAMM</name>
<dbReference type="InterPro" id="IPR000086">
    <property type="entry name" value="NUDIX_hydrolase_dom"/>
</dbReference>
<dbReference type="Proteomes" id="UP001429984">
    <property type="component" value="Unassembled WGS sequence"/>
</dbReference>
<keyword evidence="2" id="KW-0378">Hydrolase</keyword>
<evidence type="ECO:0000313" key="3">
    <source>
        <dbReference type="Proteomes" id="UP001429984"/>
    </source>
</evidence>
<evidence type="ECO:0000259" key="1">
    <source>
        <dbReference type="PROSITE" id="PS51462"/>
    </source>
</evidence>
<dbReference type="RefSeq" id="WP_194930088.1">
    <property type="nucleotide sequence ID" value="NZ_JADLZT010000003.1"/>
</dbReference>